<dbReference type="PANTHER" id="PTHR43080:SF2">
    <property type="entry name" value="CBS DOMAIN-CONTAINING PROTEIN"/>
    <property type="match status" value="1"/>
</dbReference>
<proteinExistence type="predicted"/>
<evidence type="ECO:0000256" key="1">
    <source>
        <dbReference type="ARBA" id="ARBA00023122"/>
    </source>
</evidence>
<dbReference type="PROSITE" id="PS51371">
    <property type="entry name" value="CBS"/>
    <property type="match status" value="2"/>
</dbReference>
<evidence type="ECO:0000313" key="6">
    <source>
        <dbReference type="Proteomes" id="UP000503640"/>
    </source>
</evidence>
<dbReference type="RefSeq" id="WP_176064605.1">
    <property type="nucleotide sequence ID" value="NZ_BJTG01000004.1"/>
</dbReference>
<sequence length="154" mass="16332">MLVKDVMSRRPEIVAPGETVAAAARKMRAAGVGVLPVCEGDRLVGMLTDRDIVVRAVAAGEDPRSLRVSAAMTPQVVSCSEGEDLEAAAALMDEHAVRRMAVLGAGGALVGVLSVDDLATFSRALAGEVIEHSRDPGRPLERGGYPWWEEEEVR</sequence>
<accession>A0A7I9VLP1</accession>
<dbReference type="InterPro" id="IPR046342">
    <property type="entry name" value="CBS_dom_sf"/>
</dbReference>
<dbReference type="Gene3D" id="3.10.580.10">
    <property type="entry name" value="CBS-domain"/>
    <property type="match status" value="1"/>
</dbReference>
<protein>
    <submittedName>
        <fullName evidence="5">Inosine-5-monophosphate dehydrogenase</fullName>
    </submittedName>
</protein>
<dbReference type="EMBL" id="BJTG01000004">
    <property type="protein sequence ID" value="GEJ57118.1"/>
    <property type="molecule type" value="Genomic_DNA"/>
</dbReference>
<organism evidence="5 6">
    <name type="scientific">Anaeromyxobacter diazotrophicus</name>
    <dbReference type="NCBI Taxonomy" id="2590199"/>
    <lineage>
        <taxon>Bacteria</taxon>
        <taxon>Pseudomonadati</taxon>
        <taxon>Myxococcota</taxon>
        <taxon>Myxococcia</taxon>
        <taxon>Myxococcales</taxon>
        <taxon>Cystobacterineae</taxon>
        <taxon>Anaeromyxobacteraceae</taxon>
        <taxon>Anaeromyxobacter</taxon>
    </lineage>
</organism>
<reference evidence="6" key="1">
    <citation type="journal article" date="2020" name="Appl. Environ. Microbiol.">
        <title>Diazotrophic Anaeromyxobacter Isolates from Soils.</title>
        <authorList>
            <person name="Masuda Y."/>
            <person name="Yamanaka H."/>
            <person name="Xu Z.X."/>
            <person name="Shiratori Y."/>
            <person name="Aono T."/>
            <person name="Amachi S."/>
            <person name="Senoo K."/>
            <person name="Itoh H."/>
        </authorList>
    </citation>
    <scope>NUCLEOTIDE SEQUENCE [LARGE SCALE GENOMIC DNA]</scope>
    <source>
        <strain evidence="6">R267</strain>
    </source>
</reference>
<dbReference type="AlphaFoldDB" id="A0A7I9VLP1"/>
<evidence type="ECO:0000256" key="3">
    <source>
        <dbReference type="SAM" id="MobiDB-lite"/>
    </source>
</evidence>
<dbReference type="PANTHER" id="PTHR43080">
    <property type="entry name" value="CBS DOMAIN-CONTAINING PROTEIN CBSX3, MITOCHONDRIAL"/>
    <property type="match status" value="1"/>
</dbReference>
<feature type="domain" description="CBS" evidence="4">
    <location>
        <begin position="72"/>
        <end position="129"/>
    </location>
</feature>
<feature type="region of interest" description="Disordered" evidence="3">
    <location>
        <begin position="133"/>
        <end position="154"/>
    </location>
</feature>
<gene>
    <name evidence="5" type="ORF">AMYX_18590</name>
</gene>
<evidence type="ECO:0000313" key="5">
    <source>
        <dbReference type="EMBL" id="GEJ57118.1"/>
    </source>
</evidence>
<comment type="caution">
    <text evidence="5">The sequence shown here is derived from an EMBL/GenBank/DDBJ whole genome shotgun (WGS) entry which is preliminary data.</text>
</comment>
<evidence type="ECO:0000256" key="2">
    <source>
        <dbReference type="PROSITE-ProRule" id="PRU00703"/>
    </source>
</evidence>
<keyword evidence="1 2" id="KW-0129">CBS domain</keyword>
<dbReference type="SUPFAM" id="SSF54631">
    <property type="entry name" value="CBS-domain pair"/>
    <property type="match status" value="1"/>
</dbReference>
<evidence type="ECO:0000259" key="4">
    <source>
        <dbReference type="PROSITE" id="PS51371"/>
    </source>
</evidence>
<name>A0A7I9VLP1_9BACT</name>
<dbReference type="SMART" id="SM00116">
    <property type="entry name" value="CBS"/>
    <property type="match status" value="2"/>
</dbReference>
<dbReference type="InterPro" id="IPR051257">
    <property type="entry name" value="Diverse_CBS-Domain"/>
</dbReference>
<keyword evidence="6" id="KW-1185">Reference proteome</keyword>
<feature type="domain" description="CBS" evidence="4">
    <location>
        <begin position="7"/>
        <end position="63"/>
    </location>
</feature>
<dbReference type="Pfam" id="PF00571">
    <property type="entry name" value="CBS"/>
    <property type="match status" value="2"/>
</dbReference>
<dbReference type="InterPro" id="IPR000644">
    <property type="entry name" value="CBS_dom"/>
</dbReference>
<dbReference type="CDD" id="cd04622">
    <property type="entry name" value="CBS_pair_HRP1_like"/>
    <property type="match status" value="1"/>
</dbReference>
<dbReference type="Proteomes" id="UP000503640">
    <property type="component" value="Unassembled WGS sequence"/>
</dbReference>